<organism evidence="2 3">
    <name type="scientific">Gossypium davidsonii</name>
    <name type="common">Davidson's cotton</name>
    <name type="synonym">Gossypium klotzschianum subsp. davidsonii</name>
    <dbReference type="NCBI Taxonomy" id="34287"/>
    <lineage>
        <taxon>Eukaryota</taxon>
        <taxon>Viridiplantae</taxon>
        <taxon>Streptophyta</taxon>
        <taxon>Embryophyta</taxon>
        <taxon>Tracheophyta</taxon>
        <taxon>Spermatophyta</taxon>
        <taxon>Magnoliopsida</taxon>
        <taxon>eudicotyledons</taxon>
        <taxon>Gunneridae</taxon>
        <taxon>Pentapetalae</taxon>
        <taxon>rosids</taxon>
        <taxon>malvids</taxon>
        <taxon>Malvales</taxon>
        <taxon>Malvaceae</taxon>
        <taxon>Malvoideae</taxon>
        <taxon>Gossypium</taxon>
    </lineage>
</organism>
<proteinExistence type="predicted"/>
<gene>
    <name evidence="2" type="ORF">Godav_001531</name>
</gene>
<feature type="region of interest" description="Disordered" evidence="1">
    <location>
        <begin position="1"/>
        <end position="33"/>
    </location>
</feature>
<evidence type="ECO:0000313" key="3">
    <source>
        <dbReference type="Proteomes" id="UP000593561"/>
    </source>
</evidence>
<sequence>MKVSGGLDGGSDPPAFQRAEKERLAKLSIEENA</sequence>
<dbReference type="EMBL" id="JABFAC010000013">
    <property type="protein sequence ID" value="MBA0632864.1"/>
    <property type="molecule type" value="Genomic_DNA"/>
</dbReference>
<feature type="non-terminal residue" evidence="2">
    <location>
        <position position="33"/>
    </location>
</feature>
<feature type="compositionally biased region" description="Basic and acidic residues" evidence="1">
    <location>
        <begin position="18"/>
        <end position="33"/>
    </location>
</feature>
<evidence type="ECO:0000313" key="2">
    <source>
        <dbReference type="EMBL" id="MBA0632864.1"/>
    </source>
</evidence>
<name>A0A7J8T3E0_GOSDV</name>
<reference evidence="2 3" key="1">
    <citation type="journal article" date="2019" name="Genome Biol. Evol.">
        <title>Insights into the evolution of the New World diploid cottons (Gossypium, subgenus Houzingenia) based on genome sequencing.</title>
        <authorList>
            <person name="Grover C.E."/>
            <person name="Arick M.A. 2nd"/>
            <person name="Thrash A."/>
            <person name="Conover J.L."/>
            <person name="Sanders W.S."/>
            <person name="Peterson D.G."/>
            <person name="Frelichowski J.E."/>
            <person name="Scheffler J.A."/>
            <person name="Scheffler B.E."/>
            <person name="Wendel J.F."/>
        </authorList>
    </citation>
    <scope>NUCLEOTIDE SEQUENCE [LARGE SCALE GENOMIC DNA]</scope>
    <source>
        <strain evidence="2">27</strain>
        <tissue evidence="2">Leaf</tissue>
    </source>
</reference>
<evidence type="ECO:0000256" key="1">
    <source>
        <dbReference type="SAM" id="MobiDB-lite"/>
    </source>
</evidence>
<dbReference type="Proteomes" id="UP000593561">
    <property type="component" value="Unassembled WGS sequence"/>
</dbReference>
<dbReference type="AlphaFoldDB" id="A0A7J8T3E0"/>
<protein>
    <submittedName>
        <fullName evidence="2">Uncharacterized protein</fullName>
    </submittedName>
</protein>
<keyword evidence="3" id="KW-1185">Reference proteome</keyword>
<comment type="caution">
    <text evidence="2">The sequence shown here is derived from an EMBL/GenBank/DDBJ whole genome shotgun (WGS) entry which is preliminary data.</text>
</comment>
<accession>A0A7J8T3E0</accession>